<evidence type="ECO:0000313" key="1">
    <source>
        <dbReference type="EMBL" id="JAP16779.1"/>
    </source>
</evidence>
<sequence>MELISVILEKDLQVHHSIIAAGKPLHLNGLHGFGEYFLNQREVINQFIFHKKSSFIFYKIICCMVWKDHTY</sequence>
<accession>A0A0V0HBF6</accession>
<reference evidence="1" key="1">
    <citation type="submission" date="2015-12" db="EMBL/GenBank/DDBJ databases">
        <title>Gene expression during late stages of embryo sac development: a critical building block for successful pollen-pistil interactions.</title>
        <authorList>
            <person name="Liu Y."/>
            <person name="Joly V."/>
            <person name="Sabar M."/>
            <person name="Matton D.P."/>
        </authorList>
    </citation>
    <scope>NUCLEOTIDE SEQUENCE</scope>
</reference>
<proteinExistence type="predicted"/>
<protein>
    <submittedName>
        <fullName evidence="1">Putative ovule protein</fullName>
    </submittedName>
</protein>
<organism evidence="1">
    <name type="scientific">Solanum chacoense</name>
    <name type="common">Chaco potato</name>
    <dbReference type="NCBI Taxonomy" id="4108"/>
    <lineage>
        <taxon>Eukaryota</taxon>
        <taxon>Viridiplantae</taxon>
        <taxon>Streptophyta</taxon>
        <taxon>Embryophyta</taxon>
        <taxon>Tracheophyta</taxon>
        <taxon>Spermatophyta</taxon>
        <taxon>Magnoliopsida</taxon>
        <taxon>eudicotyledons</taxon>
        <taxon>Gunneridae</taxon>
        <taxon>Pentapetalae</taxon>
        <taxon>asterids</taxon>
        <taxon>lamiids</taxon>
        <taxon>Solanales</taxon>
        <taxon>Solanaceae</taxon>
        <taxon>Solanoideae</taxon>
        <taxon>Solaneae</taxon>
        <taxon>Solanum</taxon>
    </lineage>
</organism>
<dbReference type="EMBL" id="GEDG01023389">
    <property type="protein sequence ID" value="JAP16779.1"/>
    <property type="molecule type" value="Transcribed_RNA"/>
</dbReference>
<dbReference type="AlphaFoldDB" id="A0A0V0HBF6"/>
<name>A0A0V0HBF6_SOLCH</name>